<keyword evidence="2" id="KW-0732">Signal</keyword>
<protein>
    <recommendedName>
        <fullName evidence="5">Nuclear transport factor 2 family protein</fullName>
    </recommendedName>
</protein>
<evidence type="ECO:0000256" key="2">
    <source>
        <dbReference type="SAM" id="SignalP"/>
    </source>
</evidence>
<gene>
    <name evidence="3" type="ORF">F7R91_00475</name>
</gene>
<feature type="compositionally biased region" description="Basic and acidic residues" evidence="1">
    <location>
        <begin position="50"/>
        <end position="64"/>
    </location>
</feature>
<feature type="region of interest" description="Disordered" evidence="1">
    <location>
        <begin position="27"/>
        <end position="66"/>
    </location>
</feature>
<evidence type="ECO:0008006" key="5">
    <source>
        <dbReference type="Google" id="ProtNLM"/>
    </source>
</evidence>
<reference evidence="3 4" key="1">
    <citation type="submission" date="2019-09" db="EMBL/GenBank/DDBJ databases">
        <title>Screening of Novel Bioactive Compounds from Soil-Associated.</title>
        <authorList>
            <person name="Zhao S."/>
        </authorList>
    </citation>
    <scope>NUCLEOTIDE SEQUENCE [LARGE SCALE GENOMIC DNA]</scope>
    <source>
        <strain evidence="3 4">HIT-DPA4</strain>
    </source>
</reference>
<dbReference type="AlphaFoldDB" id="A0A6H9V9N2"/>
<comment type="caution">
    <text evidence="3">The sequence shown here is derived from an EMBL/GenBank/DDBJ whole genome shotgun (WGS) entry which is preliminary data.</text>
</comment>
<feature type="chain" id="PRO_5038349658" description="Nuclear transport factor 2 family protein" evidence="2">
    <location>
        <begin position="25"/>
        <end position="212"/>
    </location>
</feature>
<dbReference type="PROSITE" id="PS51257">
    <property type="entry name" value="PROKAR_LIPOPROTEIN"/>
    <property type="match status" value="1"/>
</dbReference>
<proteinExistence type="predicted"/>
<sequence>MSWTRGLLAALAVCVLLLAGSAGCGTGNEHEQQNGKNGKSGVSPSPVGKILEDKDNEGRRYREVDEQDAPEVGIEVEPDARAGWDVRLTVRNFRFSPAGTKAKAVAGRGVALLFVDGRPVAGLRTPEYHLSAGFVPHGTHHVTARLYADDHTVWAVDGEPVESTADITASESEPSADGTGAGTTATSGGSSVPGARPRTEGRGSPDRGGKAS</sequence>
<evidence type="ECO:0000256" key="1">
    <source>
        <dbReference type="SAM" id="MobiDB-lite"/>
    </source>
</evidence>
<evidence type="ECO:0000313" key="4">
    <source>
        <dbReference type="Proteomes" id="UP000442707"/>
    </source>
</evidence>
<feature type="signal peptide" evidence="2">
    <location>
        <begin position="1"/>
        <end position="24"/>
    </location>
</feature>
<feature type="region of interest" description="Disordered" evidence="1">
    <location>
        <begin position="163"/>
        <end position="212"/>
    </location>
</feature>
<organism evidence="3 4">
    <name type="scientific">Streptomyces luteolifulvus</name>
    <dbReference type="NCBI Taxonomy" id="2615112"/>
    <lineage>
        <taxon>Bacteria</taxon>
        <taxon>Bacillati</taxon>
        <taxon>Actinomycetota</taxon>
        <taxon>Actinomycetes</taxon>
        <taxon>Kitasatosporales</taxon>
        <taxon>Streptomycetaceae</taxon>
        <taxon>Streptomyces</taxon>
    </lineage>
</organism>
<dbReference type="EMBL" id="VZRB01000001">
    <property type="protein sequence ID" value="KAB1150511.1"/>
    <property type="molecule type" value="Genomic_DNA"/>
</dbReference>
<feature type="compositionally biased region" description="Basic and acidic residues" evidence="1">
    <location>
        <begin position="197"/>
        <end position="212"/>
    </location>
</feature>
<dbReference type="Proteomes" id="UP000442707">
    <property type="component" value="Unassembled WGS sequence"/>
</dbReference>
<dbReference type="RefSeq" id="WP_150943235.1">
    <property type="nucleotide sequence ID" value="NZ_VZRB01000001.1"/>
</dbReference>
<feature type="compositionally biased region" description="Low complexity" evidence="1">
    <location>
        <begin position="175"/>
        <end position="195"/>
    </location>
</feature>
<accession>A0A6H9V9N2</accession>
<evidence type="ECO:0000313" key="3">
    <source>
        <dbReference type="EMBL" id="KAB1150511.1"/>
    </source>
</evidence>
<feature type="compositionally biased region" description="Polar residues" evidence="1">
    <location>
        <begin position="34"/>
        <end position="43"/>
    </location>
</feature>
<keyword evidence="4" id="KW-1185">Reference proteome</keyword>
<name>A0A6H9V9N2_9ACTN</name>